<evidence type="ECO:0000259" key="2">
    <source>
        <dbReference type="Pfam" id="PF04235"/>
    </source>
</evidence>
<feature type="transmembrane region" description="Helical" evidence="1">
    <location>
        <begin position="204"/>
        <end position="227"/>
    </location>
</feature>
<feature type="transmembrane region" description="Helical" evidence="1">
    <location>
        <begin position="291"/>
        <end position="308"/>
    </location>
</feature>
<accession>A0A3N0E6B2</accession>
<keyword evidence="1" id="KW-1133">Transmembrane helix</keyword>
<feature type="transmembrane region" description="Helical" evidence="1">
    <location>
        <begin position="169"/>
        <end position="192"/>
    </location>
</feature>
<name>A0A3N0E6B2_9ACTN</name>
<reference evidence="3 4" key="1">
    <citation type="submission" date="2018-11" db="EMBL/GenBank/DDBJ databases">
        <title>The genome draft of YIM 96095.</title>
        <authorList>
            <person name="Tang S.-K."/>
            <person name="Chunyu W.-X."/>
            <person name="Feng Y.-Z."/>
        </authorList>
    </citation>
    <scope>NUCLEOTIDE SEQUENCE [LARGE SCALE GENOMIC DNA]</scope>
    <source>
        <strain evidence="3 4">YIM 96095</strain>
    </source>
</reference>
<dbReference type="InterPro" id="IPR007349">
    <property type="entry name" value="DUF418"/>
</dbReference>
<dbReference type="InterPro" id="IPR052529">
    <property type="entry name" value="Bact_Transport_Assoc"/>
</dbReference>
<comment type="caution">
    <text evidence="3">The sequence shown here is derived from an EMBL/GenBank/DDBJ whole genome shotgun (WGS) entry which is preliminary data.</text>
</comment>
<organism evidence="3 4">
    <name type="scientific">Halostreptopolyspora alba</name>
    <dbReference type="NCBI Taxonomy" id="2487137"/>
    <lineage>
        <taxon>Bacteria</taxon>
        <taxon>Bacillati</taxon>
        <taxon>Actinomycetota</taxon>
        <taxon>Actinomycetes</taxon>
        <taxon>Streptosporangiales</taxon>
        <taxon>Nocardiopsidaceae</taxon>
        <taxon>Halostreptopolyspora</taxon>
    </lineage>
</organism>
<evidence type="ECO:0000313" key="4">
    <source>
        <dbReference type="Proteomes" id="UP000269198"/>
    </source>
</evidence>
<dbReference type="EMBL" id="RJMB01000017">
    <property type="protein sequence ID" value="RNL83378.1"/>
    <property type="molecule type" value="Genomic_DNA"/>
</dbReference>
<sequence length="352" mass="37094">MLLFIALVNAQFFLTGSETVTSVADRIVALTQSTLVTARAIPLFSLLFGYGLVQLLRRLDHDGDGAAQARGLLRRRGAWMLIIGFVHGALLLPVDIIGAYGLAVLVLVGLLRARDATLLWCSGAVLAASVALYVTAALTLSPETGGAIAASSLEQQSYVLATVERAAEWVLYTPVTMLTIVLPPLLLGMWAGRRRVLEDPARHYALLVRTAVLGLGTAIVGGLPYALVDARLWTDAPTRGTALLSALHDITGWAGGLGWAALIALVAMAVERHRGRLTRAVEAVGQRSMTCYLTQSLVFVPIFAPYGAGLGESLSVSGAALVGACTWGLTVGLAGMLGRLGYRGPAESLVRR</sequence>
<evidence type="ECO:0000313" key="3">
    <source>
        <dbReference type="EMBL" id="RNL83378.1"/>
    </source>
</evidence>
<feature type="transmembrane region" description="Helical" evidence="1">
    <location>
        <begin position="250"/>
        <end position="270"/>
    </location>
</feature>
<dbReference type="PANTHER" id="PTHR30590">
    <property type="entry name" value="INNER MEMBRANE PROTEIN"/>
    <property type="match status" value="1"/>
</dbReference>
<feature type="transmembrane region" description="Helical" evidence="1">
    <location>
        <begin position="320"/>
        <end position="342"/>
    </location>
</feature>
<feature type="transmembrane region" description="Helical" evidence="1">
    <location>
        <begin position="77"/>
        <end position="110"/>
    </location>
</feature>
<dbReference type="PANTHER" id="PTHR30590:SF2">
    <property type="entry name" value="INNER MEMBRANE PROTEIN"/>
    <property type="match status" value="1"/>
</dbReference>
<feature type="transmembrane region" description="Helical" evidence="1">
    <location>
        <begin position="35"/>
        <end position="56"/>
    </location>
</feature>
<feature type="domain" description="DUF418" evidence="2">
    <location>
        <begin position="191"/>
        <end position="352"/>
    </location>
</feature>
<dbReference type="OrthoDB" id="3425019at2"/>
<protein>
    <submittedName>
        <fullName evidence="3">DUF418 domain-containing protein</fullName>
    </submittedName>
</protein>
<dbReference type="AlphaFoldDB" id="A0A3N0E6B2"/>
<keyword evidence="1" id="KW-0472">Membrane</keyword>
<keyword evidence="4" id="KW-1185">Reference proteome</keyword>
<proteinExistence type="predicted"/>
<evidence type="ECO:0000256" key="1">
    <source>
        <dbReference type="SAM" id="Phobius"/>
    </source>
</evidence>
<gene>
    <name evidence="3" type="ORF">EFW17_16580</name>
</gene>
<dbReference type="Proteomes" id="UP000269198">
    <property type="component" value="Unassembled WGS sequence"/>
</dbReference>
<dbReference type="Pfam" id="PF04235">
    <property type="entry name" value="DUF418"/>
    <property type="match status" value="1"/>
</dbReference>
<keyword evidence="1" id="KW-0812">Transmembrane</keyword>